<keyword evidence="6" id="KW-1003">Cell membrane</keyword>
<organism evidence="8 9">
    <name type="scientific">Saccharopolyspora gloriosae</name>
    <dbReference type="NCBI Taxonomy" id="455344"/>
    <lineage>
        <taxon>Bacteria</taxon>
        <taxon>Bacillati</taxon>
        <taxon>Actinomycetota</taxon>
        <taxon>Actinomycetes</taxon>
        <taxon>Pseudonocardiales</taxon>
        <taxon>Pseudonocardiaceae</taxon>
        <taxon>Saccharopolyspora</taxon>
    </lineage>
</organism>
<dbReference type="Proteomes" id="UP000580474">
    <property type="component" value="Unassembled WGS sequence"/>
</dbReference>
<keyword evidence="3 6" id="KW-0812">Transmembrane</keyword>
<dbReference type="InterPro" id="IPR002781">
    <property type="entry name" value="TM_pro_TauE-like"/>
</dbReference>
<comment type="similarity">
    <text evidence="2 6">Belongs to the 4-toluene sulfonate uptake permease (TSUP) (TC 2.A.102) family.</text>
</comment>
<dbReference type="Pfam" id="PF01925">
    <property type="entry name" value="TauE"/>
    <property type="match status" value="1"/>
</dbReference>
<proteinExistence type="inferred from homology"/>
<accession>A0A840NMN0</accession>
<gene>
    <name evidence="8" type="ORF">BJ969_002595</name>
</gene>
<dbReference type="InterPro" id="IPR051598">
    <property type="entry name" value="TSUP/Inactive_protease-like"/>
</dbReference>
<keyword evidence="4 6" id="KW-1133">Transmembrane helix</keyword>
<comment type="caution">
    <text evidence="8">The sequence shown here is derived from an EMBL/GenBank/DDBJ whole genome shotgun (WGS) entry which is preliminary data.</text>
</comment>
<dbReference type="EMBL" id="JACHIV010000001">
    <property type="protein sequence ID" value="MBB5069507.1"/>
    <property type="molecule type" value="Genomic_DNA"/>
</dbReference>
<evidence type="ECO:0000256" key="1">
    <source>
        <dbReference type="ARBA" id="ARBA00004141"/>
    </source>
</evidence>
<evidence type="ECO:0000256" key="3">
    <source>
        <dbReference type="ARBA" id="ARBA00022692"/>
    </source>
</evidence>
<feature type="transmembrane region" description="Helical" evidence="6">
    <location>
        <begin position="237"/>
        <end position="270"/>
    </location>
</feature>
<name>A0A840NMN0_9PSEU</name>
<feature type="transmembrane region" description="Helical" evidence="6">
    <location>
        <begin position="72"/>
        <end position="93"/>
    </location>
</feature>
<evidence type="ECO:0000313" key="8">
    <source>
        <dbReference type="EMBL" id="MBB5069507.1"/>
    </source>
</evidence>
<evidence type="ECO:0000313" key="9">
    <source>
        <dbReference type="Proteomes" id="UP000580474"/>
    </source>
</evidence>
<dbReference type="GO" id="GO:0005886">
    <property type="term" value="C:plasma membrane"/>
    <property type="evidence" value="ECO:0007669"/>
    <property type="project" value="UniProtKB-SubCell"/>
</dbReference>
<feature type="transmembrane region" description="Helical" evidence="6">
    <location>
        <begin position="100"/>
        <end position="122"/>
    </location>
</feature>
<dbReference type="PANTHER" id="PTHR43701:SF2">
    <property type="entry name" value="MEMBRANE TRANSPORTER PROTEIN YJNA-RELATED"/>
    <property type="match status" value="1"/>
</dbReference>
<dbReference type="RefSeq" id="WP_184479189.1">
    <property type="nucleotide sequence ID" value="NZ_JACHIV010000001.1"/>
</dbReference>
<evidence type="ECO:0000256" key="6">
    <source>
        <dbReference type="RuleBase" id="RU363041"/>
    </source>
</evidence>
<feature type="transmembrane region" description="Helical" evidence="6">
    <location>
        <begin position="205"/>
        <end position="225"/>
    </location>
</feature>
<feature type="compositionally biased region" description="Basic and acidic residues" evidence="7">
    <location>
        <begin position="276"/>
        <end position="291"/>
    </location>
</feature>
<dbReference type="PANTHER" id="PTHR43701">
    <property type="entry name" value="MEMBRANE TRANSPORTER PROTEIN MJ0441-RELATED"/>
    <property type="match status" value="1"/>
</dbReference>
<sequence>MDLGVTLTGLLTGLLVGLTGMGGGALTMPLLTLVFGVPPLAAVSTDLVASAVMKPVGAAVHLRRRTVHLPTVGLLCLGSLPCAAVGSVLAGSLGAGTGSVLKAVSAVAVLLAAATLVVRMYLDRGRGSASGGPRVRPVPTVLLGAVAGFIVGTTSVGSGSIVIVCLLLLDRAMSSARLVGTDLVQAVPLVLVAALGHLLHGEVHFGLVGSLLAGSLPGVLAGALLSARIPDRPVRVLLGGMLAVTGSMLLGLGAVLAAALGTVVALAAAITTSGKFSRDRAPAPAGDRIDAGAEGGTG</sequence>
<evidence type="ECO:0000256" key="5">
    <source>
        <dbReference type="ARBA" id="ARBA00023136"/>
    </source>
</evidence>
<feature type="transmembrane region" description="Helical" evidence="6">
    <location>
        <begin position="181"/>
        <end position="199"/>
    </location>
</feature>
<evidence type="ECO:0000256" key="2">
    <source>
        <dbReference type="ARBA" id="ARBA00009142"/>
    </source>
</evidence>
<evidence type="ECO:0000256" key="7">
    <source>
        <dbReference type="SAM" id="MobiDB-lite"/>
    </source>
</evidence>
<comment type="subcellular location">
    <subcellularLocation>
        <location evidence="6">Cell membrane</location>
        <topology evidence="6">Multi-pass membrane protein</topology>
    </subcellularLocation>
    <subcellularLocation>
        <location evidence="1">Membrane</location>
        <topology evidence="1">Multi-pass membrane protein</topology>
    </subcellularLocation>
</comment>
<feature type="region of interest" description="Disordered" evidence="7">
    <location>
        <begin position="276"/>
        <end position="298"/>
    </location>
</feature>
<keyword evidence="9" id="KW-1185">Reference proteome</keyword>
<reference evidence="8 9" key="1">
    <citation type="submission" date="2020-08" db="EMBL/GenBank/DDBJ databases">
        <title>Sequencing the genomes of 1000 actinobacteria strains.</title>
        <authorList>
            <person name="Klenk H.-P."/>
        </authorList>
    </citation>
    <scope>NUCLEOTIDE SEQUENCE [LARGE SCALE GENOMIC DNA]</scope>
    <source>
        <strain evidence="8 9">DSM 45582</strain>
    </source>
</reference>
<keyword evidence="5 6" id="KW-0472">Membrane</keyword>
<protein>
    <recommendedName>
        <fullName evidence="6">Probable membrane transporter protein</fullName>
    </recommendedName>
</protein>
<feature type="transmembrane region" description="Helical" evidence="6">
    <location>
        <begin position="142"/>
        <end position="169"/>
    </location>
</feature>
<dbReference type="AlphaFoldDB" id="A0A840NMN0"/>
<evidence type="ECO:0000256" key="4">
    <source>
        <dbReference type="ARBA" id="ARBA00022989"/>
    </source>
</evidence>